<dbReference type="AlphaFoldDB" id="A0A562LEJ0"/>
<evidence type="ECO:0000259" key="4">
    <source>
        <dbReference type="PROSITE" id="PS50887"/>
    </source>
</evidence>
<name>A0A562LEJ0_9GAMM</name>
<protein>
    <submittedName>
        <fullName evidence="5">EAL domain-containing protein (Putative c-di-GMP-specific phosphodiesterase class I)</fullName>
    </submittedName>
</protein>
<dbReference type="GO" id="GO:0000160">
    <property type="term" value="P:phosphorelay signal transduction system"/>
    <property type="evidence" value="ECO:0007669"/>
    <property type="project" value="InterPro"/>
</dbReference>
<dbReference type="GO" id="GO:0071111">
    <property type="term" value="F:cyclic-guanylate-specific phosphodiesterase activity"/>
    <property type="evidence" value="ECO:0007669"/>
    <property type="project" value="InterPro"/>
</dbReference>
<dbReference type="Gene3D" id="3.30.70.270">
    <property type="match status" value="1"/>
</dbReference>
<feature type="domain" description="EAL" evidence="3">
    <location>
        <begin position="397"/>
        <end position="648"/>
    </location>
</feature>
<dbReference type="InterPro" id="IPR035919">
    <property type="entry name" value="EAL_sf"/>
</dbReference>
<dbReference type="Pfam" id="PF00563">
    <property type="entry name" value="EAL"/>
    <property type="match status" value="1"/>
</dbReference>
<dbReference type="Pfam" id="PF00990">
    <property type="entry name" value="GGDEF"/>
    <property type="match status" value="1"/>
</dbReference>
<dbReference type="InterPro" id="IPR029787">
    <property type="entry name" value="Nucleotide_cyclase"/>
</dbReference>
<evidence type="ECO:0000313" key="5">
    <source>
        <dbReference type="EMBL" id="TWI06067.1"/>
    </source>
</evidence>
<dbReference type="EMBL" id="VLKN01000001">
    <property type="protein sequence ID" value="TWI06067.1"/>
    <property type="molecule type" value="Genomic_DNA"/>
</dbReference>
<dbReference type="Gene3D" id="3.40.50.2300">
    <property type="match status" value="1"/>
</dbReference>
<dbReference type="Gene3D" id="3.20.20.450">
    <property type="entry name" value="EAL domain"/>
    <property type="match status" value="1"/>
</dbReference>
<dbReference type="SUPFAM" id="SSF141868">
    <property type="entry name" value="EAL domain-like"/>
    <property type="match status" value="1"/>
</dbReference>
<dbReference type="CDD" id="cd01948">
    <property type="entry name" value="EAL"/>
    <property type="match status" value="1"/>
</dbReference>
<accession>A0A562LEJ0</accession>
<organism evidence="5 6">
    <name type="scientific">Luteimonas cucumeris</name>
    <dbReference type="NCBI Taxonomy" id="985012"/>
    <lineage>
        <taxon>Bacteria</taxon>
        <taxon>Pseudomonadati</taxon>
        <taxon>Pseudomonadota</taxon>
        <taxon>Gammaproteobacteria</taxon>
        <taxon>Lysobacterales</taxon>
        <taxon>Lysobacteraceae</taxon>
        <taxon>Luteimonas</taxon>
    </lineage>
</organism>
<keyword evidence="6" id="KW-1185">Reference proteome</keyword>
<dbReference type="SMART" id="SM00448">
    <property type="entry name" value="REC"/>
    <property type="match status" value="1"/>
</dbReference>
<comment type="caution">
    <text evidence="5">The sequence shown here is derived from an EMBL/GenBank/DDBJ whole genome shotgun (WGS) entry which is preliminary data.</text>
</comment>
<feature type="domain" description="GGDEF" evidence="4">
    <location>
        <begin position="257"/>
        <end position="391"/>
    </location>
</feature>
<dbReference type="PROSITE" id="PS50883">
    <property type="entry name" value="EAL"/>
    <property type="match status" value="1"/>
</dbReference>
<dbReference type="SMART" id="SM00267">
    <property type="entry name" value="GGDEF"/>
    <property type="match status" value="1"/>
</dbReference>
<sequence length="648" mass="70197">MSSTGPKIRERPKTGGDEAAAVALAAVDAMPPIRHPRRTETPPPHYWRRWVGDAPPAVAVDLTETVVEAAQPVESLEAPAVPSPAEMQAVVAVDPANPFRVLIVEDDPSQAAFAESVLAGTGMQTLTVDQPTGLIAAMQSFRPDLVLMDLHMPGLDGMALTNRIRAHEQLMHTPVVFLTGDPDPERQYEVLAGGADDFLSKPIRPRHLVAAVMSRVQRARRQAQNRVRPPQANPFTGLVERGDLVALLGNTLHAEAPRGALMFVEVAGAERLRERLGYAAYEALMIDAGQRLRGLSEQHPVARLNDHAFVILAPTLPGAAAAVFAQALRDGLAQQTFGEGHDAVRLRASIGLVALDPGFADAGAALDAAERALRAARVAPTGIADYVAPAPAAPEQAQSAADQVRDALAENRFELAYQPIVAVAGGDEPQYQTLLRLRGSDGQLRVAAQFLPALDNNALLAEIDHWVLERVLDTLQGRYHDQRPLRLFVPQSPRSLSRDDYADWLLGALEVHGLPGRALVIDVRLDDALIHTVTLQQFCQRMIRAGVQFCLSQYECGDEAEALLAQLPLGYLRLSARYANAQASPTLRDEMRGVIDRAHRQGLLVIGHQIEDPQAAAYLWMSGIDFIQGNLVQRAGGDLEFDFHSAVL</sequence>
<reference evidence="5 6" key="1">
    <citation type="journal article" date="2015" name="Stand. Genomic Sci.">
        <title>Genomic Encyclopedia of Bacterial and Archaeal Type Strains, Phase III: the genomes of soil and plant-associated and newly described type strains.</title>
        <authorList>
            <person name="Whitman W.B."/>
            <person name="Woyke T."/>
            <person name="Klenk H.P."/>
            <person name="Zhou Y."/>
            <person name="Lilburn T.G."/>
            <person name="Beck B.J."/>
            <person name="De Vos P."/>
            <person name="Vandamme P."/>
            <person name="Eisen J.A."/>
            <person name="Garrity G."/>
            <person name="Hugenholtz P."/>
            <person name="Kyrpides N.C."/>
        </authorList>
    </citation>
    <scope>NUCLEOTIDE SEQUENCE [LARGE SCALE GENOMIC DNA]</scope>
    <source>
        <strain evidence="5 6">CGMCC 1.10821</strain>
    </source>
</reference>
<dbReference type="PROSITE" id="PS50110">
    <property type="entry name" value="RESPONSE_REGULATORY"/>
    <property type="match status" value="1"/>
</dbReference>
<dbReference type="PANTHER" id="PTHR33121:SF70">
    <property type="entry name" value="SIGNALING PROTEIN YKOW"/>
    <property type="match status" value="1"/>
</dbReference>
<dbReference type="PANTHER" id="PTHR33121">
    <property type="entry name" value="CYCLIC DI-GMP PHOSPHODIESTERASE PDEF"/>
    <property type="match status" value="1"/>
</dbReference>
<evidence type="ECO:0000313" key="6">
    <source>
        <dbReference type="Proteomes" id="UP000315167"/>
    </source>
</evidence>
<dbReference type="InterPro" id="IPR001789">
    <property type="entry name" value="Sig_transdc_resp-reg_receiver"/>
</dbReference>
<dbReference type="PROSITE" id="PS50887">
    <property type="entry name" value="GGDEF"/>
    <property type="match status" value="1"/>
</dbReference>
<feature type="modified residue" description="4-aspartylphosphate" evidence="1">
    <location>
        <position position="149"/>
    </location>
</feature>
<dbReference type="SUPFAM" id="SSF52172">
    <property type="entry name" value="CheY-like"/>
    <property type="match status" value="1"/>
</dbReference>
<dbReference type="CDD" id="cd00156">
    <property type="entry name" value="REC"/>
    <property type="match status" value="1"/>
</dbReference>
<dbReference type="Pfam" id="PF00072">
    <property type="entry name" value="Response_reg"/>
    <property type="match status" value="1"/>
</dbReference>
<evidence type="ECO:0000256" key="1">
    <source>
        <dbReference type="PROSITE-ProRule" id="PRU00169"/>
    </source>
</evidence>
<gene>
    <name evidence="5" type="ORF">IP90_00330</name>
</gene>
<dbReference type="InterPro" id="IPR011006">
    <property type="entry name" value="CheY-like_superfamily"/>
</dbReference>
<dbReference type="SUPFAM" id="SSF55073">
    <property type="entry name" value="Nucleotide cyclase"/>
    <property type="match status" value="1"/>
</dbReference>
<keyword evidence="1" id="KW-0597">Phosphoprotein</keyword>
<evidence type="ECO:0000259" key="3">
    <source>
        <dbReference type="PROSITE" id="PS50883"/>
    </source>
</evidence>
<evidence type="ECO:0000259" key="2">
    <source>
        <dbReference type="PROSITE" id="PS50110"/>
    </source>
</evidence>
<feature type="domain" description="Response regulatory" evidence="2">
    <location>
        <begin position="100"/>
        <end position="216"/>
    </location>
</feature>
<dbReference type="Proteomes" id="UP000315167">
    <property type="component" value="Unassembled WGS sequence"/>
</dbReference>
<dbReference type="SMART" id="SM00052">
    <property type="entry name" value="EAL"/>
    <property type="match status" value="1"/>
</dbReference>
<dbReference type="InterPro" id="IPR043128">
    <property type="entry name" value="Rev_trsase/Diguanyl_cyclase"/>
</dbReference>
<proteinExistence type="predicted"/>
<dbReference type="InterPro" id="IPR050706">
    <property type="entry name" value="Cyclic-di-GMP_PDE-like"/>
</dbReference>
<dbReference type="InterPro" id="IPR001633">
    <property type="entry name" value="EAL_dom"/>
</dbReference>
<dbReference type="InterPro" id="IPR000160">
    <property type="entry name" value="GGDEF_dom"/>
</dbReference>